<organism evidence="7 8">
    <name type="scientific">Halorubellus litoreus</name>
    <dbReference type="NCBI Taxonomy" id="755308"/>
    <lineage>
        <taxon>Archaea</taxon>
        <taxon>Methanobacteriati</taxon>
        <taxon>Methanobacteriota</taxon>
        <taxon>Stenosarchaea group</taxon>
        <taxon>Halobacteria</taxon>
        <taxon>Halobacteriales</taxon>
        <taxon>Halorubellaceae</taxon>
        <taxon>Halorubellus</taxon>
    </lineage>
</organism>
<name>A0ABD5VKW1_9EURY</name>
<evidence type="ECO:0000259" key="5">
    <source>
        <dbReference type="Pfam" id="PF00725"/>
    </source>
</evidence>
<proteinExistence type="predicted"/>
<evidence type="ECO:0000313" key="8">
    <source>
        <dbReference type="Proteomes" id="UP001596395"/>
    </source>
</evidence>
<dbReference type="GO" id="GO:0032787">
    <property type="term" value="P:monocarboxylic acid metabolic process"/>
    <property type="evidence" value="ECO:0007669"/>
    <property type="project" value="UniProtKB-ARBA"/>
</dbReference>
<feature type="binding site" evidence="3">
    <location>
        <position position="95"/>
    </location>
    <ligand>
        <name>NAD(+)</name>
        <dbReference type="ChEBI" id="CHEBI:57540"/>
    </ligand>
</feature>
<dbReference type="Gene3D" id="1.10.1040.10">
    <property type="entry name" value="N-(1-d-carboxylethyl)-l-norvaline Dehydrogenase, domain 2"/>
    <property type="match status" value="1"/>
</dbReference>
<dbReference type="InterPro" id="IPR013328">
    <property type="entry name" value="6PGD_dom2"/>
</dbReference>
<dbReference type="AlphaFoldDB" id="A0ABD5VKW1"/>
<dbReference type="InterPro" id="IPR008927">
    <property type="entry name" value="6-PGluconate_DH-like_C_sf"/>
</dbReference>
<dbReference type="PANTHER" id="PTHR48075">
    <property type="entry name" value="3-HYDROXYACYL-COA DEHYDROGENASE FAMILY PROTEIN"/>
    <property type="match status" value="1"/>
</dbReference>
<dbReference type="Pfam" id="PF00725">
    <property type="entry name" value="3HCDH"/>
    <property type="match status" value="1"/>
</dbReference>
<dbReference type="Proteomes" id="UP001596395">
    <property type="component" value="Unassembled WGS sequence"/>
</dbReference>
<feature type="domain" description="3-hydroxyacyl-CoA dehydrogenase C-terminal" evidence="5">
    <location>
        <begin position="184"/>
        <end position="279"/>
    </location>
</feature>
<gene>
    <name evidence="7" type="ORF">ACFQGB_13275</name>
</gene>
<feature type="binding site" evidence="3">
    <location>
        <position position="117"/>
    </location>
    <ligand>
        <name>NAD(+)</name>
        <dbReference type="ChEBI" id="CHEBI:57540"/>
    </ligand>
</feature>
<dbReference type="RefSeq" id="WP_336350788.1">
    <property type="nucleotide sequence ID" value="NZ_JAZAQL010000002.1"/>
</dbReference>
<dbReference type="InterPro" id="IPR006176">
    <property type="entry name" value="3-OHacyl-CoA_DH_NAD-bd"/>
</dbReference>
<dbReference type="SUPFAM" id="SSF48179">
    <property type="entry name" value="6-phosphogluconate dehydrogenase C-terminal domain-like"/>
    <property type="match status" value="1"/>
</dbReference>
<dbReference type="GO" id="GO:0016491">
    <property type="term" value="F:oxidoreductase activity"/>
    <property type="evidence" value="ECO:0007669"/>
    <property type="project" value="UniProtKB-KW"/>
</dbReference>
<feature type="binding site" evidence="3">
    <location>
        <position position="271"/>
    </location>
    <ligand>
        <name>NAD(+)</name>
        <dbReference type="ChEBI" id="CHEBI:57540"/>
    </ligand>
</feature>
<dbReference type="Gene3D" id="3.40.50.720">
    <property type="entry name" value="NAD(P)-binding Rossmann-like Domain"/>
    <property type="match status" value="1"/>
</dbReference>
<feature type="binding site" evidence="3">
    <location>
        <begin position="7"/>
        <end position="12"/>
    </location>
    <ligand>
        <name>NAD(+)</name>
        <dbReference type="ChEBI" id="CHEBI:57540"/>
    </ligand>
</feature>
<evidence type="ECO:0000256" key="2">
    <source>
        <dbReference type="PIRSR" id="PIRSR000105-1"/>
    </source>
</evidence>
<sequence length="308" mass="32970">MRICVLGAGTMGHGIAQVSAMAGHDVAMRDIDEDVLADGLDAIADNLQGGVDRDKVTPDEKEATLDRIATTTDLDAAAADADLVVEAVPESMDLKQSTFEDVEAVVDDDAIVASNTSSLSVTEIASVLDDPSRAVGLHFFNPVHIMGLVEVVVPEQASERTVRFATDFAEDLDKEAVVVRDSAGFATSRLGVTLGVEAMRMVEEGVASPRDIDTAMELGYNHPMGPIELGDVVGLDVRLDILEHLREELGERFKPPQSLRRKVRAGKLGKKTGEGFYVWEDGEIVGVSEDAAAVGQGDRDDEEGPIWE</sequence>
<keyword evidence="3" id="KW-0520">NAD</keyword>
<feature type="region of interest" description="Disordered" evidence="4">
    <location>
        <begin position="289"/>
        <end position="308"/>
    </location>
</feature>
<dbReference type="InterPro" id="IPR022694">
    <property type="entry name" value="3-OHacyl-CoA_DH"/>
</dbReference>
<keyword evidence="8" id="KW-1185">Reference proteome</keyword>
<feature type="binding site" evidence="3">
    <location>
        <position position="90"/>
    </location>
    <ligand>
        <name>NAD(+)</name>
        <dbReference type="ChEBI" id="CHEBI:57540"/>
    </ligand>
</feature>
<dbReference type="FunFam" id="3.40.50.720:FF:000009">
    <property type="entry name" value="Fatty oxidation complex, alpha subunit"/>
    <property type="match status" value="1"/>
</dbReference>
<feature type="site" description="Important for catalytic activity" evidence="2">
    <location>
        <position position="138"/>
    </location>
</feature>
<feature type="compositionally biased region" description="Acidic residues" evidence="4">
    <location>
        <begin position="299"/>
        <end position="308"/>
    </location>
</feature>
<evidence type="ECO:0000256" key="3">
    <source>
        <dbReference type="PIRSR" id="PIRSR000105-2"/>
    </source>
</evidence>
<evidence type="ECO:0000259" key="6">
    <source>
        <dbReference type="Pfam" id="PF02737"/>
    </source>
</evidence>
<evidence type="ECO:0000313" key="7">
    <source>
        <dbReference type="EMBL" id="MFC6953837.1"/>
    </source>
</evidence>
<keyword evidence="1" id="KW-0560">Oxidoreductase</keyword>
<reference evidence="7 8" key="1">
    <citation type="journal article" date="2019" name="Int. J. Syst. Evol. Microbiol.">
        <title>The Global Catalogue of Microorganisms (GCM) 10K type strain sequencing project: providing services to taxonomists for standard genome sequencing and annotation.</title>
        <authorList>
            <consortium name="The Broad Institute Genomics Platform"/>
            <consortium name="The Broad Institute Genome Sequencing Center for Infectious Disease"/>
            <person name="Wu L."/>
            <person name="Ma J."/>
        </authorList>
    </citation>
    <scope>NUCLEOTIDE SEQUENCE [LARGE SCALE GENOMIC DNA]</scope>
    <source>
        <strain evidence="7 8">GX26</strain>
    </source>
</reference>
<evidence type="ECO:0000256" key="1">
    <source>
        <dbReference type="ARBA" id="ARBA00023002"/>
    </source>
</evidence>
<dbReference type="EMBL" id="JBHSXN010000002">
    <property type="protein sequence ID" value="MFC6953837.1"/>
    <property type="molecule type" value="Genomic_DNA"/>
</dbReference>
<feature type="domain" description="3-hydroxyacyl-CoA dehydrogenase NAD binding" evidence="6">
    <location>
        <begin position="3"/>
        <end position="181"/>
    </location>
</feature>
<dbReference type="InterPro" id="IPR006108">
    <property type="entry name" value="3HC_DH_C"/>
</dbReference>
<dbReference type="SUPFAM" id="SSF51735">
    <property type="entry name" value="NAD(P)-binding Rossmann-fold domains"/>
    <property type="match status" value="1"/>
</dbReference>
<dbReference type="PANTHER" id="PTHR48075:SF5">
    <property type="entry name" value="3-HYDROXYBUTYRYL-COA DEHYDROGENASE"/>
    <property type="match status" value="1"/>
</dbReference>
<feature type="binding site" evidence="3">
    <location>
        <position position="30"/>
    </location>
    <ligand>
        <name>NAD(+)</name>
        <dbReference type="ChEBI" id="CHEBI:57540"/>
    </ligand>
</feature>
<comment type="caution">
    <text evidence="7">The sequence shown here is derived from an EMBL/GenBank/DDBJ whole genome shotgun (WGS) entry which is preliminary data.</text>
</comment>
<accession>A0ABD5VKW1</accession>
<dbReference type="Pfam" id="PF02737">
    <property type="entry name" value="3HCDH_N"/>
    <property type="match status" value="1"/>
</dbReference>
<evidence type="ECO:0000256" key="4">
    <source>
        <dbReference type="SAM" id="MobiDB-lite"/>
    </source>
</evidence>
<dbReference type="InterPro" id="IPR036291">
    <property type="entry name" value="NAD(P)-bd_dom_sf"/>
</dbReference>
<dbReference type="PIRSF" id="PIRSF000105">
    <property type="entry name" value="HCDH"/>
    <property type="match status" value="1"/>
</dbReference>
<protein>
    <submittedName>
        <fullName evidence="7">3-hydroxyacyl-CoA dehydrogenase family protein</fullName>
    </submittedName>
</protein>
<feature type="binding site" evidence="3">
    <location>
        <position position="141"/>
    </location>
    <ligand>
        <name>NAD(+)</name>
        <dbReference type="ChEBI" id="CHEBI:57540"/>
    </ligand>
</feature>